<keyword evidence="1" id="KW-0812">Transmembrane</keyword>
<feature type="transmembrane region" description="Helical" evidence="1">
    <location>
        <begin position="177"/>
        <end position="197"/>
    </location>
</feature>
<dbReference type="InterPro" id="IPR006750">
    <property type="entry name" value="YdcZ"/>
</dbReference>
<evidence type="ECO:0000256" key="1">
    <source>
        <dbReference type="SAM" id="Phobius"/>
    </source>
</evidence>
<dbReference type="AlphaFoldDB" id="A0A0D1LV86"/>
<accession>A0A0D1LV86</accession>
<keyword evidence="3" id="KW-1185">Reference proteome</keyword>
<dbReference type="STRING" id="137591.AO080_07645"/>
<feature type="transmembrane region" description="Helical" evidence="1">
    <location>
        <begin position="146"/>
        <end position="165"/>
    </location>
</feature>
<dbReference type="PATRIC" id="fig|137591.25.peg.1890"/>
<comment type="caution">
    <text evidence="2">The sequence shown here is derived from an EMBL/GenBank/DDBJ whole genome shotgun (WGS) entry which is preliminary data.</text>
</comment>
<keyword evidence="1" id="KW-1133">Transmembrane helix</keyword>
<feature type="transmembrane region" description="Helical" evidence="1">
    <location>
        <begin position="17"/>
        <end position="39"/>
    </location>
</feature>
<protein>
    <recommendedName>
        <fullName evidence="4">DMT family transporter</fullName>
    </recommendedName>
</protein>
<evidence type="ECO:0000313" key="2">
    <source>
        <dbReference type="EMBL" id="KIU19896.1"/>
    </source>
</evidence>
<feature type="transmembrane region" description="Helical" evidence="1">
    <location>
        <begin position="115"/>
        <end position="134"/>
    </location>
</feature>
<dbReference type="GO" id="GO:0005886">
    <property type="term" value="C:plasma membrane"/>
    <property type="evidence" value="ECO:0007669"/>
    <property type="project" value="TreeGrafter"/>
</dbReference>
<reference evidence="2 3" key="1">
    <citation type="journal article" date="2015" name="Microbiology (Mosc.)">
        <title>Genomics of the Weissella cibaria species with an examination of its metabolic traits.</title>
        <authorList>
            <person name="Lynch K.M."/>
            <person name="Lucid A."/>
            <person name="Arendt E.K."/>
            <person name="Sleator R.D."/>
            <person name="Lucey B."/>
            <person name="Coffey A."/>
        </authorList>
    </citation>
    <scope>NUCLEOTIDE SEQUENCE [LARGE SCALE GENOMIC DNA]</scope>
    <source>
        <strain evidence="2 3">MG1</strain>
    </source>
</reference>
<dbReference type="PANTHER" id="PTHR34821">
    <property type="entry name" value="INNER MEMBRANE PROTEIN YDCZ"/>
    <property type="match status" value="1"/>
</dbReference>
<feature type="transmembrane region" description="Helical" evidence="1">
    <location>
        <begin position="54"/>
        <end position="74"/>
    </location>
</feature>
<dbReference type="PANTHER" id="PTHR34821:SF2">
    <property type="entry name" value="INNER MEMBRANE PROTEIN YDCZ"/>
    <property type="match status" value="1"/>
</dbReference>
<proteinExistence type="predicted"/>
<name>A0A0D1LV86_9LACO</name>
<sequence length="227" mass="24472">MQAAVNSRLGHYTKTPFLASAISFCLGSLFLLIALYLTGDHIGFDLSVFQNKPWWLWTAGITGAFSLTVNVLVFPKLGSIQTALLPIVGQIIMGLTIDQFGLFNAPVSQIKLIKVVGVLFVIAGMLLTVLFGSKNKRSQITTKSKYAWQFLAILSGLVFGMQIAINGQAGIAMGSPVKVTLLAFVVGSFLLIGISRLTGTPIRERLKDVKIGLKTDRWILLGGIFGA</sequence>
<dbReference type="Proteomes" id="UP000032287">
    <property type="component" value="Unassembled WGS sequence"/>
</dbReference>
<keyword evidence="1" id="KW-0472">Membrane</keyword>
<dbReference type="EMBL" id="JWHU01000034">
    <property type="protein sequence ID" value="KIU19896.1"/>
    <property type="molecule type" value="Genomic_DNA"/>
</dbReference>
<evidence type="ECO:0008006" key="4">
    <source>
        <dbReference type="Google" id="ProtNLM"/>
    </source>
</evidence>
<evidence type="ECO:0000313" key="3">
    <source>
        <dbReference type="Proteomes" id="UP000032287"/>
    </source>
</evidence>
<gene>
    <name evidence="2" type="ORF">QX99_01919</name>
</gene>
<dbReference type="Pfam" id="PF04657">
    <property type="entry name" value="DMT_YdcZ"/>
    <property type="match status" value="2"/>
</dbReference>
<feature type="transmembrane region" description="Helical" evidence="1">
    <location>
        <begin position="83"/>
        <end position="103"/>
    </location>
</feature>
<organism evidence="2 3">
    <name type="scientific">Weissella cibaria</name>
    <dbReference type="NCBI Taxonomy" id="137591"/>
    <lineage>
        <taxon>Bacteria</taxon>
        <taxon>Bacillati</taxon>
        <taxon>Bacillota</taxon>
        <taxon>Bacilli</taxon>
        <taxon>Lactobacillales</taxon>
        <taxon>Lactobacillaceae</taxon>
        <taxon>Weissella</taxon>
    </lineage>
</organism>